<keyword evidence="3" id="KW-1185">Reference proteome</keyword>
<accession>A0AA41PWW4</accession>
<evidence type="ECO:0000313" key="3">
    <source>
        <dbReference type="Proteomes" id="UP001165378"/>
    </source>
</evidence>
<evidence type="ECO:0000256" key="1">
    <source>
        <dbReference type="SAM" id="MobiDB-lite"/>
    </source>
</evidence>
<dbReference type="EMBL" id="JAKFHA010000001">
    <property type="protein sequence ID" value="MCF2526032.1"/>
    <property type="molecule type" value="Genomic_DNA"/>
</dbReference>
<comment type="caution">
    <text evidence="2">The sequence shown here is derived from an EMBL/GenBank/DDBJ whole genome shotgun (WGS) entry which is preliminary data.</text>
</comment>
<feature type="compositionally biased region" description="Gly residues" evidence="1">
    <location>
        <begin position="35"/>
        <end position="47"/>
    </location>
</feature>
<dbReference type="AlphaFoldDB" id="A0AA41PWW4"/>
<protein>
    <submittedName>
        <fullName evidence="2">Uncharacterized protein</fullName>
    </submittedName>
</protein>
<proteinExistence type="predicted"/>
<organism evidence="2 3">
    <name type="scientific">Yinghuangia soli</name>
    <dbReference type="NCBI Taxonomy" id="2908204"/>
    <lineage>
        <taxon>Bacteria</taxon>
        <taxon>Bacillati</taxon>
        <taxon>Actinomycetota</taxon>
        <taxon>Actinomycetes</taxon>
        <taxon>Kitasatosporales</taxon>
        <taxon>Streptomycetaceae</taxon>
        <taxon>Yinghuangia</taxon>
    </lineage>
</organism>
<reference evidence="2" key="1">
    <citation type="submission" date="2022-01" db="EMBL/GenBank/DDBJ databases">
        <title>Genome-Based Taxonomic Classification of the Phylum Actinobacteria.</title>
        <authorList>
            <person name="Gao Y."/>
        </authorList>
    </citation>
    <scope>NUCLEOTIDE SEQUENCE</scope>
    <source>
        <strain evidence="2">KLBMP 8922</strain>
    </source>
</reference>
<dbReference type="RefSeq" id="WP_235050094.1">
    <property type="nucleotide sequence ID" value="NZ_JAKFHA010000001.1"/>
</dbReference>
<gene>
    <name evidence="2" type="ORF">LZ495_02170</name>
</gene>
<name>A0AA41PWW4_9ACTN</name>
<sequence>MLAIALAVGLAACTSDSGDKQPSRTGPVPTNPQSTGGGTAGPSGGSGVAPTGPPLPGTYDVSVTGTAPSFQLSGTLYLRSGVVDDDTTSAVNMVEICLVTGYPYERPEMPSIWFGSNAVCQPDAGEKDLGFVAVEGTQVLFEPDPVEAVGRANVFTAGTSPTCVYKATSGRLTVTAGTTEGTVTGTVEVSGPANGACPPERVQATFTGTRR</sequence>
<feature type="region of interest" description="Disordered" evidence="1">
    <location>
        <begin position="14"/>
        <end position="62"/>
    </location>
</feature>
<evidence type="ECO:0000313" key="2">
    <source>
        <dbReference type="EMBL" id="MCF2526032.1"/>
    </source>
</evidence>
<dbReference type="Proteomes" id="UP001165378">
    <property type="component" value="Unassembled WGS sequence"/>
</dbReference>